<dbReference type="Proteomes" id="UP000217199">
    <property type="component" value="Unassembled WGS sequence"/>
</dbReference>
<keyword evidence="3" id="KW-0349">Heme</keyword>
<evidence type="ECO:0000256" key="6">
    <source>
        <dbReference type="ARBA" id="ARBA00023002"/>
    </source>
</evidence>
<organism evidence="11 12">
    <name type="scientific">Pyrrhoderma noxium</name>
    <dbReference type="NCBI Taxonomy" id="2282107"/>
    <lineage>
        <taxon>Eukaryota</taxon>
        <taxon>Fungi</taxon>
        <taxon>Dikarya</taxon>
        <taxon>Basidiomycota</taxon>
        <taxon>Agaricomycotina</taxon>
        <taxon>Agaricomycetes</taxon>
        <taxon>Hymenochaetales</taxon>
        <taxon>Hymenochaetaceae</taxon>
        <taxon>Pyrrhoderma</taxon>
    </lineage>
</organism>
<reference evidence="11 12" key="1">
    <citation type="journal article" date="2017" name="Mol. Ecol.">
        <title>Comparative and population genomic landscape of Phellinus noxius: A hypervariable fungus causing root rot in trees.</title>
        <authorList>
            <person name="Chung C.L."/>
            <person name="Lee T.J."/>
            <person name="Akiba M."/>
            <person name="Lee H.H."/>
            <person name="Kuo T.H."/>
            <person name="Liu D."/>
            <person name="Ke H.M."/>
            <person name="Yokoi T."/>
            <person name="Roa M.B."/>
            <person name="Lu M.J."/>
            <person name="Chang Y.Y."/>
            <person name="Ann P.J."/>
            <person name="Tsai J.N."/>
            <person name="Chen C.Y."/>
            <person name="Tzean S.S."/>
            <person name="Ota Y."/>
            <person name="Hattori T."/>
            <person name="Sahashi N."/>
            <person name="Liou R.F."/>
            <person name="Kikuchi T."/>
            <person name="Tsai I.J."/>
        </authorList>
    </citation>
    <scope>NUCLEOTIDE SEQUENCE [LARGE SCALE GENOMIC DNA]</scope>
    <source>
        <strain evidence="11 12">FFPRI411160</strain>
    </source>
</reference>
<evidence type="ECO:0000256" key="3">
    <source>
        <dbReference type="ARBA" id="ARBA00022617"/>
    </source>
</evidence>
<proteinExistence type="inferred from homology"/>
<dbReference type="GO" id="GO:0004601">
    <property type="term" value="F:peroxidase activity"/>
    <property type="evidence" value="ECO:0007669"/>
    <property type="project" value="UniProtKB-KW"/>
</dbReference>
<evidence type="ECO:0000256" key="8">
    <source>
        <dbReference type="ARBA" id="ARBA00025737"/>
    </source>
</evidence>
<dbReference type="PROSITE" id="PS51404">
    <property type="entry name" value="DYP_PEROXIDASE"/>
    <property type="match status" value="1"/>
</dbReference>
<dbReference type="GO" id="GO:0005829">
    <property type="term" value="C:cytosol"/>
    <property type="evidence" value="ECO:0007669"/>
    <property type="project" value="TreeGrafter"/>
</dbReference>
<accession>A0A286UAF0</accession>
<gene>
    <name evidence="11" type="ORF">PNOK_0818100</name>
</gene>
<dbReference type="InterPro" id="IPR011008">
    <property type="entry name" value="Dimeric_a/b-barrel"/>
</dbReference>
<dbReference type="Pfam" id="PF20628">
    <property type="entry name" value="Dyp_perox_C"/>
    <property type="match status" value="1"/>
</dbReference>
<dbReference type="PANTHER" id="PTHR30521">
    <property type="entry name" value="DEFERROCHELATASE/PEROXIDASE"/>
    <property type="match status" value="1"/>
</dbReference>
<dbReference type="InterPro" id="IPR049509">
    <property type="entry name" value="DyP_N"/>
</dbReference>
<sequence length="469" mass="51066">MSTTSWPTPQDLDDLQGDVVLGIPKRNEDFIFFTIQDASSFKVALKALIPAITTTAQIQKIRKDINEHKRSKAGGLLKCIGINISFSKSGLTKLGITDDLNDQPFNDGQLKDAEELGDVMTTDANGKPTPKWLDAFKNDIDGVILVAGDSKLSVAEGVNKVEHVLGSSIKEVLRVEGQVRPGKEKGHEHFGFMDGISNPAIEALTGHLPGQVVVDSGILICGTVNDPVQNRPSWAKNGSFLAYRQLQQLVPEFDKFLTDNPLPGLPRDKGSALLGARLVGRWKSGAPVQLSPVCDDPALAADPQRNNNFNYTEGDGINSQDRCPFSAHVRKTNPRDDLGLTNPALLDHLMVRQGIPYGPEVTREEADQHTSKHDRGLAFVSYQSSLSKGFEFVQRLWANNTRFLARPDFPEPGFDPIIGQLNGAPRETLGTEAGDVNKPLTLPIEFVVPKGGAYFFTPSITALKTKLTA</sequence>
<dbReference type="Pfam" id="PF21105">
    <property type="entry name" value="DyP_N"/>
    <property type="match status" value="1"/>
</dbReference>
<dbReference type="GO" id="GO:0020037">
    <property type="term" value="F:heme binding"/>
    <property type="evidence" value="ECO:0007669"/>
    <property type="project" value="InterPro"/>
</dbReference>
<dbReference type="EMBL" id="NBII01000008">
    <property type="protein sequence ID" value="PAV16561.1"/>
    <property type="molecule type" value="Genomic_DNA"/>
</dbReference>
<dbReference type="PANTHER" id="PTHR30521:SF4">
    <property type="entry name" value="DEFERROCHELATASE"/>
    <property type="match status" value="1"/>
</dbReference>
<dbReference type="InParanoid" id="A0A286UAF0"/>
<keyword evidence="4" id="KW-0479">Metal-binding</keyword>
<dbReference type="NCBIfam" id="TIGR01413">
    <property type="entry name" value="Dyp_perox_fam"/>
    <property type="match status" value="1"/>
</dbReference>
<evidence type="ECO:0000256" key="7">
    <source>
        <dbReference type="ARBA" id="ARBA00023004"/>
    </source>
</evidence>
<evidence type="ECO:0000256" key="2">
    <source>
        <dbReference type="ARBA" id="ARBA00022559"/>
    </source>
</evidence>
<name>A0A286UAF0_9AGAM</name>
<comment type="cofactor">
    <cofactor evidence="1">
        <name>heme b</name>
        <dbReference type="ChEBI" id="CHEBI:60344"/>
    </cofactor>
</comment>
<feature type="domain" description="DyP dimeric alpha+beta barrel" evidence="10">
    <location>
        <begin position="14"/>
        <end position="181"/>
    </location>
</feature>
<keyword evidence="6" id="KW-0560">Oxidoreductase</keyword>
<evidence type="ECO:0000313" key="12">
    <source>
        <dbReference type="Proteomes" id="UP000217199"/>
    </source>
</evidence>
<keyword evidence="5" id="KW-0732">Signal</keyword>
<protein>
    <submittedName>
        <fullName evidence="11">Dyp-type peroxidase</fullName>
    </submittedName>
</protein>
<evidence type="ECO:0000256" key="5">
    <source>
        <dbReference type="ARBA" id="ARBA00022729"/>
    </source>
</evidence>
<dbReference type="GO" id="GO:0046872">
    <property type="term" value="F:metal ion binding"/>
    <property type="evidence" value="ECO:0007669"/>
    <property type="project" value="UniProtKB-KW"/>
</dbReference>
<keyword evidence="7" id="KW-0408">Iron</keyword>
<keyword evidence="12" id="KW-1185">Reference proteome</keyword>
<comment type="caution">
    <text evidence="11">The sequence shown here is derived from an EMBL/GenBank/DDBJ whole genome shotgun (WGS) entry which is preliminary data.</text>
</comment>
<evidence type="ECO:0000256" key="1">
    <source>
        <dbReference type="ARBA" id="ARBA00001970"/>
    </source>
</evidence>
<keyword evidence="2 11" id="KW-0575">Peroxidase</keyword>
<dbReference type="InterPro" id="IPR006314">
    <property type="entry name" value="Dyp_peroxidase"/>
</dbReference>
<evidence type="ECO:0000256" key="4">
    <source>
        <dbReference type="ARBA" id="ARBA00022723"/>
    </source>
</evidence>
<comment type="similarity">
    <text evidence="8">Belongs to the DyP-type peroxidase family.</text>
</comment>
<dbReference type="AlphaFoldDB" id="A0A286UAF0"/>
<dbReference type="SUPFAM" id="SSF54909">
    <property type="entry name" value="Dimeric alpha+beta barrel"/>
    <property type="match status" value="1"/>
</dbReference>
<dbReference type="STRING" id="2282107.A0A286UAF0"/>
<dbReference type="OrthoDB" id="3207336at2759"/>
<feature type="domain" description="Dyp-type peroxidase C-terminal" evidence="9">
    <location>
        <begin position="190"/>
        <end position="398"/>
    </location>
</feature>
<dbReference type="InterPro" id="IPR048328">
    <property type="entry name" value="Dyp_perox_C"/>
</dbReference>
<evidence type="ECO:0000259" key="10">
    <source>
        <dbReference type="Pfam" id="PF21105"/>
    </source>
</evidence>
<evidence type="ECO:0000313" key="11">
    <source>
        <dbReference type="EMBL" id="PAV16561.1"/>
    </source>
</evidence>
<evidence type="ECO:0000259" key="9">
    <source>
        <dbReference type="Pfam" id="PF20628"/>
    </source>
</evidence>